<dbReference type="AlphaFoldDB" id="A0A7X1AWJ1"/>
<keyword evidence="2" id="KW-1185">Reference proteome</keyword>
<sequence>MTRWLFIGSVYPPSWEERFGVGSSPTIDVQRSLLAGMSRKGWKPDAILTTPPVRLFPRDRFQWFPRELGGTIEGYPETPLVSLGINNLEPFKTVGIAGQLKRYLSSWCRMVRGEGATPKVFVYNLGPTHEQGGFLAGICRSLQLPMYPFITDLDFLDRGSFSPSTWRFRWQVRLLKAADKIAALNPNVLTEFGSGKPTLHVPGIAPDGPFFRELLDCPLPDASSELPTFLYSGSLNRPRGIIRLLNAYEQVGPERFRLRITGRGPEEERVREASARHKNIEYLGFLKTERERLEAMASADVLLNPHEIDTPEARYLFPSKLAEYMASGRLVVSSLLPGMAAFPLEEMILAKEDSDEAFAAAMARALEMTVEERNQKALRTREWARNHFDWDQIAGNLVDFLERDVPIQGAPGKISD</sequence>
<name>A0A7X1AWJ1_9BACT</name>
<comment type="caution">
    <text evidence="1">The sequence shown here is derived from an EMBL/GenBank/DDBJ whole genome shotgun (WGS) entry which is preliminary data.</text>
</comment>
<dbReference type="Proteomes" id="UP000525652">
    <property type="component" value="Unassembled WGS sequence"/>
</dbReference>
<protein>
    <submittedName>
        <fullName evidence="1">Glycosyltransferase</fullName>
    </submittedName>
</protein>
<dbReference type="PANTHER" id="PTHR12526">
    <property type="entry name" value="GLYCOSYLTRANSFERASE"/>
    <property type="match status" value="1"/>
</dbReference>
<evidence type="ECO:0000313" key="1">
    <source>
        <dbReference type="EMBL" id="MBC2601104.1"/>
    </source>
</evidence>
<organism evidence="1 2">
    <name type="scientific">Puniceicoccus vermicola</name>
    <dbReference type="NCBI Taxonomy" id="388746"/>
    <lineage>
        <taxon>Bacteria</taxon>
        <taxon>Pseudomonadati</taxon>
        <taxon>Verrucomicrobiota</taxon>
        <taxon>Opitutia</taxon>
        <taxon>Puniceicoccales</taxon>
        <taxon>Puniceicoccaceae</taxon>
        <taxon>Puniceicoccus</taxon>
    </lineage>
</organism>
<dbReference type="RefSeq" id="WP_185691829.1">
    <property type="nucleotide sequence ID" value="NZ_JACHVA010000046.1"/>
</dbReference>
<dbReference type="EMBL" id="JACHVA010000046">
    <property type="protein sequence ID" value="MBC2601104.1"/>
    <property type="molecule type" value="Genomic_DNA"/>
</dbReference>
<dbReference type="SUPFAM" id="SSF53756">
    <property type="entry name" value="UDP-Glycosyltransferase/glycogen phosphorylase"/>
    <property type="match status" value="1"/>
</dbReference>
<gene>
    <name evidence="1" type="ORF">H5P30_04840</name>
</gene>
<accession>A0A7X1AWJ1</accession>
<dbReference type="GO" id="GO:0016740">
    <property type="term" value="F:transferase activity"/>
    <property type="evidence" value="ECO:0007669"/>
    <property type="project" value="UniProtKB-KW"/>
</dbReference>
<evidence type="ECO:0000313" key="2">
    <source>
        <dbReference type="Proteomes" id="UP000525652"/>
    </source>
</evidence>
<keyword evidence="1" id="KW-0808">Transferase</keyword>
<dbReference type="Pfam" id="PF13692">
    <property type="entry name" value="Glyco_trans_1_4"/>
    <property type="match status" value="1"/>
</dbReference>
<dbReference type="Gene3D" id="3.40.50.2000">
    <property type="entry name" value="Glycogen Phosphorylase B"/>
    <property type="match status" value="1"/>
</dbReference>
<reference evidence="1 2" key="1">
    <citation type="submission" date="2020-07" db="EMBL/GenBank/DDBJ databases">
        <authorList>
            <person name="Feng X."/>
        </authorList>
    </citation>
    <scope>NUCLEOTIDE SEQUENCE [LARGE SCALE GENOMIC DNA]</scope>
    <source>
        <strain evidence="1 2">JCM14086</strain>
    </source>
</reference>
<proteinExistence type="predicted"/>